<evidence type="ECO:0000259" key="1">
    <source>
        <dbReference type="Pfam" id="PF14111"/>
    </source>
</evidence>
<comment type="caution">
    <text evidence="2">The sequence shown here is derived from an EMBL/GenBank/DDBJ whole genome shotgun (WGS) entry which is preliminary data.</text>
</comment>
<accession>A0AAN7IEP8</accession>
<reference evidence="2 3" key="1">
    <citation type="journal article" date="2023" name="G3 (Bethesda)">
        <title>A haplotype-resolved chromosome-scale genome for Quercus rubra L. provides insights into the genetics of adaptive traits for red oak species.</title>
        <authorList>
            <person name="Kapoor B."/>
            <person name="Jenkins J."/>
            <person name="Schmutz J."/>
            <person name="Zhebentyayeva T."/>
            <person name="Kuelheim C."/>
            <person name="Coggeshall M."/>
            <person name="Heim C."/>
            <person name="Lasky J.R."/>
            <person name="Leites L."/>
            <person name="Islam-Faridi N."/>
            <person name="Romero-Severson J."/>
            <person name="DeLeo V.L."/>
            <person name="Lucas S.M."/>
            <person name="Lazic D."/>
            <person name="Gailing O."/>
            <person name="Carlson J."/>
            <person name="Staton M."/>
        </authorList>
    </citation>
    <scope>NUCLEOTIDE SEQUENCE [LARGE SCALE GENOMIC DNA]</scope>
    <source>
        <strain evidence="2">Pseudo-F2</strain>
    </source>
</reference>
<feature type="domain" description="DUF4283" evidence="1">
    <location>
        <begin position="39"/>
        <end position="109"/>
    </location>
</feature>
<proteinExistence type="predicted"/>
<gene>
    <name evidence="2" type="ORF">RGQ29_003623</name>
</gene>
<dbReference type="Proteomes" id="UP001324115">
    <property type="component" value="Unassembled WGS sequence"/>
</dbReference>
<evidence type="ECO:0000313" key="3">
    <source>
        <dbReference type="Proteomes" id="UP001324115"/>
    </source>
</evidence>
<dbReference type="EMBL" id="JAXUIC010000010">
    <property type="protein sequence ID" value="KAK4567922.1"/>
    <property type="molecule type" value="Genomic_DNA"/>
</dbReference>
<name>A0AAN7IEP8_QUERU</name>
<keyword evidence="3" id="KW-1185">Reference proteome</keyword>
<protein>
    <recommendedName>
        <fullName evidence="1">DUF4283 domain-containing protein</fullName>
    </recommendedName>
</protein>
<dbReference type="InterPro" id="IPR025558">
    <property type="entry name" value="DUF4283"/>
</dbReference>
<dbReference type="AlphaFoldDB" id="A0AAN7IEP8"/>
<dbReference type="Pfam" id="PF14111">
    <property type="entry name" value="DUF4283"/>
    <property type="match status" value="1"/>
</dbReference>
<sequence length="123" mass="14625">MVTMEELASQWSNLSLSEKETNGYMLTKEQRSGEFLLAVKFLTLRVLNREVMVRTFKQLWRSTNGFKIQNQGDNMVLFVFDNPNDVDRIILNQPWRFDKHIVMLQRYTTDGPIRELDFTKTLF</sequence>
<evidence type="ECO:0000313" key="2">
    <source>
        <dbReference type="EMBL" id="KAK4567922.1"/>
    </source>
</evidence>
<organism evidence="2 3">
    <name type="scientific">Quercus rubra</name>
    <name type="common">Northern red oak</name>
    <name type="synonym">Quercus borealis</name>
    <dbReference type="NCBI Taxonomy" id="3512"/>
    <lineage>
        <taxon>Eukaryota</taxon>
        <taxon>Viridiplantae</taxon>
        <taxon>Streptophyta</taxon>
        <taxon>Embryophyta</taxon>
        <taxon>Tracheophyta</taxon>
        <taxon>Spermatophyta</taxon>
        <taxon>Magnoliopsida</taxon>
        <taxon>eudicotyledons</taxon>
        <taxon>Gunneridae</taxon>
        <taxon>Pentapetalae</taxon>
        <taxon>rosids</taxon>
        <taxon>fabids</taxon>
        <taxon>Fagales</taxon>
        <taxon>Fagaceae</taxon>
        <taxon>Quercus</taxon>
    </lineage>
</organism>